<evidence type="ECO:0000313" key="8">
    <source>
        <dbReference type="Proteomes" id="UP000824998"/>
    </source>
</evidence>
<dbReference type="Pfam" id="PF04082">
    <property type="entry name" value="Fungal_trans"/>
    <property type="match status" value="1"/>
</dbReference>
<evidence type="ECO:0000313" key="7">
    <source>
        <dbReference type="EMBL" id="KAG9228828.1"/>
    </source>
</evidence>
<dbReference type="Proteomes" id="UP000824998">
    <property type="component" value="Unassembled WGS sequence"/>
</dbReference>
<dbReference type="SUPFAM" id="SSF57701">
    <property type="entry name" value="Zn2/Cys6 DNA-binding domain"/>
    <property type="match status" value="1"/>
</dbReference>
<dbReference type="GO" id="GO:0008270">
    <property type="term" value="F:zinc ion binding"/>
    <property type="evidence" value="ECO:0007669"/>
    <property type="project" value="InterPro"/>
</dbReference>
<name>A0A9P7Y9D0_9HELO</name>
<evidence type="ECO:0000259" key="6">
    <source>
        <dbReference type="PROSITE" id="PS50048"/>
    </source>
</evidence>
<feature type="region of interest" description="Disordered" evidence="5">
    <location>
        <begin position="1"/>
        <end position="20"/>
    </location>
</feature>
<dbReference type="GO" id="GO:0000435">
    <property type="term" value="P:positive regulation of transcription from RNA polymerase II promoter by galactose"/>
    <property type="evidence" value="ECO:0007669"/>
    <property type="project" value="TreeGrafter"/>
</dbReference>
<dbReference type="PANTHER" id="PTHR47424:SF15">
    <property type="entry name" value="ZN(II)2CYS6 TRANSCRIPTION FACTOR (EUROFUNG)"/>
    <property type="match status" value="1"/>
</dbReference>
<evidence type="ECO:0000256" key="4">
    <source>
        <dbReference type="ARBA" id="ARBA00023242"/>
    </source>
</evidence>
<evidence type="ECO:0000256" key="3">
    <source>
        <dbReference type="ARBA" id="ARBA00023163"/>
    </source>
</evidence>
<dbReference type="InterPro" id="IPR036864">
    <property type="entry name" value="Zn2-C6_fun-type_DNA-bd_sf"/>
</dbReference>
<dbReference type="SMART" id="SM00906">
    <property type="entry name" value="Fungal_trans"/>
    <property type="match status" value="1"/>
</dbReference>
<dbReference type="CDD" id="cd00067">
    <property type="entry name" value="GAL4"/>
    <property type="match status" value="1"/>
</dbReference>
<feature type="region of interest" description="Disordered" evidence="5">
    <location>
        <begin position="65"/>
        <end position="108"/>
    </location>
</feature>
<dbReference type="GO" id="GO:0005634">
    <property type="term" value="C:nucleus"/>
    <property type="evidence" value="ECO:0007669"/>
    <property type="project" value="TreeGrafter"/>
</dbReference>
<proteinExistence type="predicted"/>
<dbReference type="PANTHER" id="PTHR47424">
    <property type="entry name" value="REGULATORY PROTEIN GAL4"/>
    <property type="match status" value="1"/>
</dbReference>
<feature type="domain" description="Zn(2)-C6 fungal-type" evidence="6">
    <location>
        <begin position="22"/>
        <end position="51"/>
    </location>
</feature>
<keyword evidence="4" id="KW-0539">Nucleus</keyword>
<dbReference type="GO" id="GO:0000981">
    <property type="term" value="F:DNA-binding transcription factor activity, RNA polymerase II-specific"/>
    <property type="evidence" value="ECO:0007669"/>
    <property type="project" value="InterPro"/>
</dbReference>
<protein>
    <submittedName>
        <fullName evidence="7">Fungal-specific transcription factor domain-containing protein</fullName>
    </submittedName>
</protein>
<organism evidence="7 8">
    <name type="scientific">Amylocarpus encephaloides</name>
    <dbReference type="NCBI Taxonomy" id="45428"/>
    <lineage>
        <taxon>Eukaryota</taxon>
        <taxon>Fungi</taxon>
        <taxon>Dikarya</taxon>
        <taxon>Ascomycota</taxon>
        <taxon>Pezizomycotina</taxon>
        <taxon>Leotiomycetes</taxon>
        <taxon>Helotiales</taxon>
        <taxon>Helotiales incertae sedis</taxon>
        <taxon>Amylocarpus</taxon>
    </lineage>
</organism>
<dbReference type="PROSITE" id="PS50048">
    <property type="entry name" value="ZN2_CY6_FUNGAL_2"/>
    <property type="match status" value="1"/>
</dbReference>
<gene>
    <name evidence="7" type="ORF">BJ875DRAFT_434639</name>
</gene>
<keyword evidence="2" id="KW-0805">Transcription regulation</keyword>
<evidence type="ECO:0000256" key="1">
    <source>
        <dbReference type="ARBA" id="ARBA00022723"/>
    </source>
</evidence>
<dbReference type="EMBL" id="MU251855">
    <property type="protein sequence ID" value="KAG9228828.1"/>
    <property type="molecule type" value="Genomic_DNA"/>
</dbReference>
<evidence type="ECO:0000256" key="5">
    <source>
        <dbReference type="SAM" id="MobiDB-lite"/>
    </source>
</evidence>
<dbReference type="AlphaFoldDB" id="A0A9P7Y9D0"/>
<dbReference type="GO" id="GO:0006351">
    <property type="term" value="P:DNA-templated transcription"/>
    <property type="evidence" value="ECO:0007669"/>
    <property type="project" value="InterPro"/>
</dbReference>
<comment type="caution">
    <text evidence="7">The sequence shown here is derived from an EMBL/GenBank/DDBJ whole genome shotgun (WGS) entry which is preliminary data.</text>
</comment>
<dbReference type="Gene3D" id="4.10.240.10">
    <property type="entry name" value="Zn(2)-C6 fungal-type DNA-binding domain"/>
    <property type="match status" value="1"/>
</dbReference>
<keyword evidence="1" id="KW-0479">Metal-binding</keyword>
<dbReference type="CDD" id="cd12148">
    <property type="entry name" value="fungal_TF_MHR"/>
    <property type="match status" value="1"/>
</dbReference>
<evidence type="ECO:0000256" key="2">
    <source>
        <dbReference type="ARBA" id="ARBA00023015"/>
    </source>
</evidence>
<dbReference type="Pfam" id="PF00172">
    <property type="entry name" value="Zn_clus"/>
    <property type="match status" value="1"/>
</dbReference>
<accession>A0A9P7Y9D0</accession>
<keyword evidence="8" id="KW-1185">Reference proteome</keyword>
<reference evidence="7" key="1">
    <citation type="journal article" date="2021" name="IMA Fungus">
        <title>Genomic characterization of three marine fungi, including Emericellopsis atlantica sp. nov. with signatures of a generalist lifestyle and marine biomass degradation.</title>
        <authorList>
            <person name="Hagestad O.C."/>
            <person name="Hou L."/>
            <person name="Andersen J.H."/>
            <person name="Hansen E.H."/>
            <person name="Altermark B."/>
            <person name="Li C."/>
            <person name="Kuhnert E."/>
            <person name="Cox R.J."/>
            <person name="Crous P.W."/>
            <person name="Spatafora J.W."/>
            <person name="Lail K."/>
            <person name="Amirebrahimi M."/>
            <person name="Lipzen A."/>
            <person name="Pangilinan J."/>
            <person name="Andreopoulos W."/>
            <person name="Hayes R.D."/>
            <person name="Ng V."/>
            <person name="Grigoriev I.V."/>
            <person name="Jackson S.A."/>
            <person name="Sutton T.D.S."/>
            <person name="Dobson A.D.W."/>
            <person name="Rama T."/>
        </authorList>
    </citation>
    <scope>NUCLEOTIDE SEQUENCE</scope>
    <source>
        <strain evidence="7">TRa018bII</strain>
    </source>
</reference>
<keyword evidence="3" id="KW-0804">Transcription</keyword>
<dbReference type="InterPro" id="IPR007219">
    <property type="entry name" value="XnlR_reg_dom"/>
</dbReference>
<dbReference type="OrthoDB" id="2123952at2759"/>
<dbReference type="GO" id="GO:0000978">
    <property type="term" value="F:RNA polymerase II cis-regulatory region sequence-specific DNA binding"/>
    <property type="evidence" value="ECO:0007669"/>
    <property type="project" value="TreeGrafter"/>
</dbReference>
<dbReference type="SMART" id="SM00066">
    <property type="entry name" value="GAL4"/>
    <property type="match status" value="1"/>
</dbReference>
<dbReference type="InterPro" id="IPR001138">
    <property type="entry name" value="Zn2Cys6_DnaBD"/>
</dbReference>
<dbReference type="InterPro" id="IPR051127">
    <property type="entry name" value="Fungal_SecMet_Regulators"/>
</dbReference>
<dbReference type="PROSITE" id="PS00463">
    <property type="entry name" value="ZN2_CY6_FUNGAL_1"/>
    <property type="match status" value="1"/>
</dbReference>
<sequence length="682" mass="76020">MDAEAQNIVGKGKEPQNRISKACQECRRRKIKCDGHSMCKNCELSSAICSYRAIVRQRRPGIRASFLHQPSSGDPHPATKRLPTRQEHPTKGSSGNPIPRDDQSHGINSSVSATHIASTSCILQLYYGASSNFSFLQQIHHSLSGDRHESRTNDEVREGGAELDLYGQRSLFFGTSDTKNIPNDHISDSPVMLLSEKIADRFLTDYISTFHQILPFTSAEDLTQKTKELFSNPGLNSLNTANTASLMVVLAIGATMKEDSGWAEMLAEKAKNVANSIGQMVNLQAIQLHLLLAHYETILGRPNSSYLYLGTAVRKTFAAGLHRDTSIHETNHQERRTTIWCLYFFESLTCFTLGRPSSLARSDIGTRYPENQPFILSLIKLSKIISDAAKLMYSSQKSSLLDLCRKAQSVHQELRDYAFDVLERLGIPLGRILETEQLDVKQILLETLYNNTLILTFRPFLIAHVNHQKSSDAGNEAHGLPDTLSWLEEPCGQAVNAARDLIRFLAKAIDQNVVTRGLRFFCYYLEGACFLLIDDALRSWDAKERNIAVVKTGLQCLSKLISGTGSSTNIYTIRRLLEALEKTRLEQAGRIEAAVAGSISAPPQNQGYDLNYHLDLDGSYGRGGWGEMPLDTMVNFPAGWATFQSGSYLSKNAIPEPEQFNPDLHNFNWGFDNILADVERQT</sequence>